<name>A0AA38IN42_9CUCU</name>
<dbReference type="InterPro" id="IPR033749">
    <property type="entry name" value="Polyprenyl_synt_CS"/>
</dbReference>
<accession>A0AA38IN42</accession>
<reference evidence="4" key="1">
    <citation type="journal article" date="2023" name="G3 (Bethesda)">
        <title>Whole genome assemblies of Zophobas morio and Tenebrio molitor.</title>
        <authorList>
            <person name="Kaur S."/>
            <person name="Stinson S.A."/>
            <person name="diCenzo G.C."/>
        </authorList>
    </citation>
    <scope>NUCLEOTIDE SEQUENCE</scope>
    <source>
        <strain evidence="4">QUZm001</strain>
    </source>
</reference>
<organism evidence="4 5">
    <name type="scientific">Zophobas morio</name>
    <dbReference type="NCBI Taxonomy" id="2755281"/>
    <lineage>
        <taxon>Eukaryota</taxon>
        <taxon>Metazoa</taxon>
        <taxon>Ecdysozoa</taxon>
        <taxon>Arthropoda</taxon>
        <taxon>Hexapoda</taxon>
        <taxon>Insecta</taxon>
        <taxon>Pterygota</taxon>
        <taxon>Neoptera</taxon>
        <taxon>Endopterygota</taxon>
        <taxon>Coleoptera</taxon>
        <taxon>Polyphaga</taxon>
        <taxon>Cucujiformia</taxon>
        <taxon>Tenebrionidae</taxon>
        <taxon>Zophobas</taxon>
    </lineage>
</organism>
<dbReference type="EMBL" id="JALNTZ010000003">
    <property type="protein sequence ID" value="KAJ3658218.1"/>
    <property type="molecule type" value="Genomic_DNA"/>
</dbReference>
<protein>
    <submittedName>
        <fullName evidence="4">Uncharacterized protein</fullName>
    </submittedName>
</protein>
<dbReference type="GO" id="GO:0042811">
    <property type="term" value="P:pheromone biosynthetic process"/>
    <property type="evidence" value="ECO:0007669"/>
    <property type="project" value="UniProtKB-ARBA"/>
</dbReference>
<dbReference type="AlphaFoldDB" id="A0AA38IN42"/>
<dbReference type="Pfam" id="PF00348">
    <property type="entry name" value="polyprenyl_synt"/>
    <property type="match status" value="1"/>
</dbReference>
<dbReference type="InterPro" id="IPR000092">
    <property type="entry name" value="Polyprenyl_synt"/>
</dbReference>
<sequence>MTTISKIDMDEEILARPILHTLQSGPENRNIVKQFVRSFNFWIKCPKDARKTFIEVGDGFQDLFVVSDDILDETILRRGIPAAHLVYGVPLSVRATIYRGILLFQNLLSYADDNKDIALDDLIRLGIHFFTGQGLEIHYRNIDKCPTFDDYNVILHHKSVHAFIWGTQLLKLCAKNVKIEFNPDLCDKMGQFLQIYDDYINLHNPKYAAVRVFCDDLDEGKFSYPIIHGIQSHPEDHRLLDLLKKRPLDIESKKLFVDILESFGSFKYTRKVLEDLKDGIFADVDKMNMGKNPYLERVLQNIFDNFETEIYYDGCD</sequence>
<evidence type="ECO:0000256" key="3">
    <source>
        <dbReference type="RuleBase" id="RU004466"/>
    </source>
</evidence>
<dbReference type="PANTHER" id="PTHR12001">
    <property type="entry name" value="GERANYLGERANYL PYROPHOSPHATE SYNTHASE"/>
    <property type="match status" value="1"/>
</dbReference>
<evidence type="ECO:0000256" key="1">
    <source>
        <dbReference type="ARBA" id="ARBA00022723"/>
    </source>
</evidence>
<dbReference type="GO" id="GO:0008299">
    <property type="term" value="P:isoprenoid biosynthetic process"/>
    <property type="evidence" value="ECO:0007669"/>
    <property type="project" value="InterPro"/>
</dbReference>
<proteinExistence type="inferred from homology"/>
<dbReference type="InterPro" id="IPR008949">
    <property type="entry name" value="Isoprenoid_synthase_dom_sf"/>
</dbReference>
<evidence type="ECO:0000256" key="2">
    <source>
        <dbReference type="ARBA" id="ARBA00022842"/>
    </source>
</evidence>
<evidence type="ECO:0000313" key="5">
    <source>
        <dbReference type="Proteomes" id="UP001168821"/>
    </source>
</evidence>
<dbReference type="SUPFAM" id="SSF48576">
    <property type="entry name" value="Terpenoid synthases"/>
    <property type="match status" value="1"/>
</dbReference>
<keyword evidence="5" id="KW-1185">Reference proteome</keyword>
<evidence type="ECO:0000313" key="4">
    <source>
        <dbReference type="EMBL" id="KAJ3658218.1"/>
    </source>
</evidence>
<comment type="caution">
    <text evidence="4">The sequence shown here is derived from an EMBL/GenBank/DDBJ whole genome shotgun (WGS) entry which is preliminary data.</text>
</comment>
<dbReference type="GO" id="GO:0004659">
    <property type="term" value="F:prenyltransferase activity"/>
    <property type="evidence" value="ECO:0007669"/>
    <property type="project" value="InterPro"/>
</dbReference>
<dbReference type="PROSITE" id="PS00723">
    <property type="entry name" value="POLYPRENYL_SYNTHASE_1"/>
    <property type="match status" value="1"/>
</dbReference>
<dbReference type="GO" id="GO:0046872">
    <property type="term" value="F:metal ion binding"/>
    <property type="evidence" value="ECO:0007669"/>
    <property type="project" value="UniProtKB-KW"/>
</dbReference>
<dbReference type="Gene3D" id="1.10.600.10">
    <property type="entry name" value="Farnesyl Diphosphate Synthase"/>
    <property type="match status" value="1"/>
</dbReference>
<keyword evidence="2" id="KW-0460">Magnesium</keyword>
<keyword evidence="1" id="KW-0479">Metal-binding</keyword>
<gene>
    <name evidence="4" type="ORF">Zmor_009971</name>
</gene>
<keyword evidence="3" id="KW-0808">Transferase</keyword>
<dbReference type="Proteomes" id="UP001168821">
    <property type="component" value="Unassembled WGS sequence"/>
</dbReference>
<comment type="similarity">
    <text evidence="3">Belongs to the FPP/GGPP synthase family.</text>
</comment>
<dbReference type="PANTHER" id="PTHR12001:SF44">
    <property type="entry name" value="GERANYLGERANYL PYROPHOSPHATE SYNTHASE"/>
    <property type="match status" value="1"/>
</dbReference>